<organism evidence="4 5">
    <name type="scientific">Populus tomentosa</name>
    <name type="common">Chinese white poplar</name>
    <dbReference type="NCBI Taxonomy" id="118781"/>
    <lineage>
        <taxon>Eukaryota</taxon>
        <taxon>Viridiplantae</taxon>
        <taxon>Streptophyta</taxon>
        <taxon>Embryophyta</taxon>
        <taxon>Tracheophyta</taxon>
        <taxon>Spermatophyta</taxon>
        <taxon>Magnoliopsida</taxon>
        <taxon>eudicotyledons</taxon>
        <taxon>Gunneridae</taxon>
        <taxon>Pentapetalae</taxon>
        <taxon>rosids</taxon>
        <taxon>fabids</taxon>
        <taxon>Malpighiales</taxon>
        <taxon>Salicaceae</taxon>
        <taxon>Saliceae</taxon>
        <taxon>Populus</taxon>
    </lineage>
</organism>
<dbReference type="InterPro" id="IPR046848">
    <property type="entry name" value="E_motif"/>
</dbReference>
<dbReference type="NCBIfam" id="TIGR00756">
    <property type="entry name" value="PPR"/>
    <property type="match status" value="4"/>
</dbReference>
<dbReference type="InterPro" id="IPR002885">
    <property type="entry name" value="PPR_rpt"/>
</dbReference>
<feature type="repeat" description="PPR" evidence="2">
    <location>
        <begin position="776"/>
        <end position="811"/>
    </location>
</feature>
<dbReference type="PANTHER" id="PTHR47926">
    <property type="entry name" value="PENTATRICOPEPTIDE REPEAT-CONTAINING PROTEIN"/>
    <property type="match status" value="1"/>
</dbReference>
<dbReference type="EMBL" id="JAAWWB010000025">
    <property type="protein sequence ID" value="KAG6752124.1"/>
    <property type="molecule type" value="Genomic_DNA"/>
</dbReference>
<accession>A0A8X8CG76</accession>
<keyword evidence="5" id="KW-1185">Reference proteome</keyword>
<dbReference type="Pfam" id="PF20431">
    <property type="entry name" value="E_motif"/>
    <property type="match status" value="1"/>
</dbReference>
<feature type="repeat" description="PPR" evidence="2">
    <location>
        <begin position="640"/>
        <end position="674"/>
    </location>
</feature>
<evidence type="ECO:0000313" key="5">
    <source>
        <dbReference type="Proteomes" id="UP000886885"/>
    </source>
</evidence>
<name>A0A8X8CG76_POPTO</name>
<dbReference type="FunFam" id="1.25.40.10:FF:000090">
    <property type="entry name" value="Pentatricopeptide repeat-containing protein, chloroplastic"/>
    <property type="match status" value="1"/>
</dbReference>
<dbReference type="OrthoDB" id="1887476at2759"/>
<protein>
    <recommendedName>
        <fullName evidence="6">Pentatricopeptide repeat-containing protein</fullName>
    </recommendedName>
</protein>
<feature type="repeat" description="PPR" evidence="2">
    <location>
        <begin position="539"/>
        <end position="573"/>
    </location>
</feature>
<evidence type="ECO:0008006" key="6">
    <source>
        <dbReference type="Google" id="ProtNLM"/>
    </source>
</evidence>
<dbReference type="GO" id="GO:0003729">
    <property type="term" value="F:mRNA binding"/>
    <property type="evidence" value="ECO:0007669"/>
    <property type="project" value="UniProtKB-ARBA"/>
</dbReference>
<feature type="repeat" description="PPR" evidence="2">
    <location>
        <begin position="438"/>
        <end position="472"/>
    </location>
</feature>
<dbReference type="Pfam" id="PF01535">
    <property type="entry name" value="PPR"/>
    <property type="match status" value="8"/>
</dbReference>
<dbReference type="FunFam" id="1.25.40.10:FF:000073">
    <property type="entry name" value="Pentatricopeptide repeat-containing protein chloroplastic"/>
    <property type="match status" value="2"/>
</dbReference>
<keyword evidence="1" id="KW-0677">Repeat</keyword>
<dbReference type="Proteomes" id="UP000886885">
    <property type="component" value="Chromosome 13A"/>
</dbReference>
<reference evidence="4" key="1">
    <citation type="journal article" date="2020" name="bioRxiv">
        <title>Hybrid origin of Populus tomentosa Carr. identified through genome sequencing and phylogenomic analysis.</title>
        <authorList>
            <person name="An X."/>
            <person name="Gao K."/>
            <person name="Chen Z."/>
            <person name="Li J."/>
            <person name="Yang X."/>
            <person name="Yang X."/>
            <person name="Zhou J."/>
            <person name="Guo T."/>
            <person name="Zhao T."/>
            <person name="Huang S."/>
            <person name="Miao D."/>
            <person name="Khan W.U."/>
            <person name="Rao P."/>
            <person name="Ye M."/>
            <person name="Lei B."/>
            <person name="Liao W."/>
            <person name="Wang J."/>
            <person name="Ji L."/>
            <person name="Li Y."/>
            <person name="Guo B."/>
            <person name="Mustafa N.S."/>
            <person name="Li S."/>
            <person name="Yun Q."/>
            <person name="Keller S.R."/>
            <person name="Mao J."/>
            <person name="Zhang R."/>
            <person name="Strauss S.H."/>
        </authorList>
    </citation>
    <scope>NUCLEOTIDE SEQUENCE</scope>
    <source>
        <strain evidence="4">GM15</strain>
        <tissue evidence="4">Leaf</tissue>
    </source>
</reference>
<evidence type="ECO:0000256" key="3">
    <source>
        <dbReference type="SAM" id="Phobius"/>
    </source>
</evidence>
<dbReference type="FunFam" id="1.25.40.10:FF:000285">
    <property type="entry name" value="Pentatricopeptide repeat-containing protein, chloroplastic"/>
    <property type="match status" value="1"/>
</dbReference>
<dbReference type="InterPro" id="IPR046960">
    <property type="entry name" value="PPR_At4g14850-like_plant"/>
</dbReference>
<gene>
    <name evidence="4" type="ORF">POTOM_044343</name>
</gene>
<evidence type="ECO:0000256" key="2">
    <source>
        <dbReference type="PROSITE-ProRule" id="PRU00708"/>
    </source>
</evidence>
<dbReference type="PANTHER" id="PTHR47926:SF347">
    <property type="entry name" value="PENTATRICOPEPTIDE REPEAT-CONTAINING PROTEIN"/>
    <property type="match status" value="1"/>
</dbReference>
<feature type="repeat" description="PPR" evidence="2">
    <location>
        <begin position="337"/>
        <end position="371"/>
    </location>
</feature>
<dbReference type="GO" id="GO:0009451">
    <property type="term" value="P:RNA modification"/>
    <property type="evidence" value="ECO:0007669"/>
    <property type="project" value="InterPro"/>
</dbReference>
<dbReference type="AlphaFoldDB" id="A0A8X8CG76"/>
<comment type="caution">
    <text evidence="4">The sequence shown here is derived from an EMBL/GenBank/DDBJ whole genome shotgun (WGS) entry which is preliminary data.</text>
</comment>
<evidence type="ECO:0000256" key="1">
    <source>
        <dbReference type="ARBA" id="ARBA00022737"/>
    </source>
</evidence>
<dbReference type="PROSITE" id="PS51375">
    <property type="entry name" value="PPR"/>
    <property type="match status" value="7"/>
</dbReference>
<feature type="repeat" description="PPR" evidence="2">
    <location>
        <begin position="237"/>
        <end position="271"/>
    </location>
</feature>
<keyword evidence="3" id="KW-0812">Transmembrane</keyword>
<proteinExistence type="predicted"/>
<keyword evidence="3" id="KW-0472">Membrane</keyword>
<evidence type="ECO:0000313" key="4">
    <source>
        <dbReference type="EMBL" id="KAG6752124.1"/>
    </source>
</evidence>
<feature type="repeat" description="PPR" evidence="2">
    <location>
        <begin position="741"/>
        <end position="775"/>
    </location>
</feature>
<sequence>MERSTLLLSMDVATRGLDFLKVRCINQNWINGSLELDSTNKSWCRVGLTALLGEEGDSLLFLQPVEVDYLQDLEKHGVSLIKPRPRPNRKTKIRILEISLLALLIELVCFVLAGHAGMYFIHQISRKLSNLAHSDLIHSKIVTLVQQGQYVDALQFYSRNPLNATRFTYPSLLKACGFLSNLQYGKTIHSTIITKGFFYSDPYITTSLISFYFKCGSFGNAVNVFDKLPESEVSGQDVTFWNSIVDGYFRFGHKKEGIAQFCRMQLFGVRPDAYSLCILLGASDGQLGYAKQIHGYSVRKVLYGDPFLDSALIYMYFSCGRPLDAWRLFKVLEDKGNVVAWNVMIGGFGENGLWENSLEVYLLAKNENVKLVSASFTSTLSACCQGEFVSFGMQVHCDLVKLGFENDPYVCTSLLTMYSKCKLVEDAENVFDQVSVKKTELWNAMISAYVGNGRSYDGLKIYKQMKLLQIPPDSLTATNVLSSCCLVGSYDFGRLIHAELVKRPIQSNVALQSALLTMYSKCGNSDDANSIFNTIKGRDVVAWGSMISGFCQNRKYIEALEFYNSMTLYGEKPDSDIMASVVSACTGLKNVNLGCTIHGFAIKSGLEQDVFVASSLVDMYSKFNFPKMSGNVFSDMPLKNLVAWNSIISCYSRNGLPDLSISLFSQMTRYGLFPDSVSITSVLVSVSSVAVLRKGKAVHGYLKRQRIPYDLQLENALIDMYIKCGFLKYAQHIFQNMLQTNLVTWNIMIAGCGSHGDWLKAMRLFDEMRSFGIVPDDITFISLLTSCNHCGFIEEGLKLFQLMTVEHGIEPRMEHYVNIVDLLGRAGRLDDAYAFVKNLPIEPDRSIWLSLLCSCRVHHNVELGKLAAHKLLDIEPSRGSNYVQLLNLYGENELQDRAANLRASMKEKGLKKTPGCSWIEVGNSIDVFFSGDSSSPRTIEIYDLLNSLRRNMRKKGGHYESVEAL</sequence>
<dbReference type="Pfam" id="PF13041">
    <property type="entry name" value="PPR_2"/>
    <property type="match status" value="3"/>
</dbReference>
<keyword evidence="3" id="KW-1133">Transmembrane helix</keyword>
<feature type="transmembrane region" description="Helical" evidence="3">
    <location>
        <begin position="98"/>
        <end position="121"/>
    </location>
</feature>